<proteinExistence type="predicted"/>
<accession>A0A286U6R9</accession>
<dbReference type="AlphaFoldDB" id="A0A286U6R9"/>
<keyword evidence="3" id="KW-1185">Reference proteome</keyword>
<evidence type="ECO:0000313" key="3">
    <source>
        <dbReference type="Proteomes" id="UP000217199"/>
    </source>
</evidence>
<evidence type="ECO:0000313" key="2">
    <source>
        <dbReference type="EMBL" id="PAV15278.1"/>
    </source>
</evidence>
<reference evidence="2 3" key="1">
    <citation type="journal article" date="2017" name="Mol. Ecol.">
        <title>Comparative and population genomic landscape of Phellinus noxius: A hypervariable fungus causing root rot in trees.</title>
        <authorList>
            <person name="Chung C.L."/>
            <person name="Lee T.J."/>
            <person name="Akiba M."/>
            <person name="Lee H.H."/>
            <person name="Kuo T.H."/>
            <person name="Liu D."/>
            <person name="Ke H.M."/>
            <person name="Yokoi T."/>
            <person name="Roa M.B."/>
            <person name="Lu M.J."/>
            <person name="Chang Y.Y."/>
            <person name="Ann P.J."/>
            <person name="Tsai J.N."/>
            <person name="Chen C.Y."/>
            <person name="Tzean S.S."/>
            <person name="Ota Y."/>
            <person name="Hattori T."/>
            <person name="Sahashi N."/>
            <person name="Liou R.F."/>
            <person name="Kikuchi T."/>
            <person name="Tsai I.J."/>
        </authorList>
    </citation>
    <scope>NUCLEOTIDE SEQUENCE [LARGE SCALE GENOMIC DNA]</scope>
    <source>
        <strain evidence="2 3">FFPRI411160</strain>
    </source>
</reference>
<sequence length="119" mass="13315">MFGTSCDRTSSNIELSSTETGNMSQAQRDRDHNDTIPTPFRLPRLLANPTVRDLPLLNKTTKSRATYQSITTLEPNVGNGASVGQSSNVDRDDLREEVNNLRMEIERMREGTALPSYRS</sequence>
<dbReference type="EMBL" id="NBII01000010">
    <property type="protein sequence ID" value="PAV15278.1"/>
    <property type="molecule type" value="Genomic_DNA"/>
</dbReference>
<dbReference type="InParanoid" id="A0A286U6R9"/>
<comment type="caution">
    <text evidence="2">The sequence shown here is derived from an EMBL/GenBank/DDBJ whole genome shotgun (WGS) entry which is preliminary data.</text>
</comment>
<feature type="compositionally biased region" description="Polar residues" evidence="1">
    <location>
        <begin position="1"/>
        <end position="26"/>
    </location>
</feature>
<gene>
    <name evidence="2" type="ORF">PNOK_0903900</name>
</gene>
<dbReference type="Proteomes" id="UP000217199">
    <property type="component" value="Unassembled WGS sequence"/>
</dbReference>
<feature type="region of interest" description="Disordered" evidence="1">
    <location>
        <begin position="1"/>
        <end position="41"/>
    </location>
</feature>
<name>A0A286U6R9_9AGAM</name>
<evidence type="ECO:0000256" key="1">
    <source>
        <dbReference type="SAM" id="MobiDB-lite"/>
    </source>
</evidence>
<organism evidence="2 3">
    <name type="scientific">Pyrrhoderma noxium</name>
    <dbReference type="NCBI Taxonomy" id="2282107"/>
    <lineage>
        <taxon>Eukaryota</taxon>
        <taxon>Fungi</taxon>
        <taxon>Dikarya</taxon>
        <taxon>Basidiomycota</taxon>
        <taxon>Agaricomycotina</taxon>
        <taxon>Agaricomycetes</taxon>
        <taxon>Hymenochaetales</taxon>
        <taxon>Hymenochaetaceae</taxon>
        <taxon>Pyrrhoderma</taxon>
    </lineage>
</organism>
<protein>
    <submittedName>
        <fullName evidence="2">Uncharacterized protein</fullName>
    </submittedName>
</protein>